<reference evidence="2 3" key="1">
    <citation type="submission" date="2016-08" db="EMBL/GenBank/DDBJ databases">
        <title>Genome-based comparison of Moorella thermoacetic strains.</title>
        <authorList>
            <person name="Poehlein A."/>
            <person name="Bengelsdorf F.R."/>
            <person name="Esser C."/>
            <person name="Duerre P."/>
            <person name="Daniel R."/>
        </authorList>
    </citation>
    <scope>NUCLEOTIDE SEQUENCE [LARGE SCALE GENOMIC DNA]</scope>
    <source>
        <strain evidence="2 3">DSM 11768</strain>
    </source>
</reference>
<dbReference type="EMBL" id="MIHH01000033">
    <property type="protein sequence ID" value="OIQ07696.1"/>
    <property type="molecule type" value="Genomic_DNA"/>
</dbReference>
<keyword evidence="1" id="KW-0812">Transmembrane</keyword>
<dbReference type="KEGG" id="mthz:MOTHA_c16230"/>
<protein>
    <recommendedName>
        <fullName evidence="4">Type 4 fimbrial biogenesis protein PilX N-terminal domain-containing protein</fullName>
    </recommendedName>
</protein>
<dbReference type="RefSeq" id="WP_011393055.1">
    <property type="nucleotide sequence ID" value="NZ_BSDM01000001.1"/>
</dbReference>
<accession>A0A1J5NSA0</accession>
<evidence type="ECO:0008006" key="4">
    <source>
        <dbReference type="Google" id="ProtNLM"/>
    </source>
</evidence>
<organism evidence="2 3">
    <name type="scientific">Neomoorella thermoacetica</name>
    <name type="common">Clostridium thermoaceticum</name>
    <dbReference type="NCBI Taxonomy" id="1525"/>
    <lineage>
        <taxon>Bacteria</taxon>
        <taxon>Bacillati</taxon>
        <taxon>Bacillota</taxon>
        <taxon>Clostridia</taxon>
        <taxon>Neomoorellales</taxon>
        <taxon>Neomoorellaceae</taxon>
        <taxon>Neomoorella</taxon>
    </lineage>
</organism>
<keyword evidence="1" id="KW-0472">Membrane</keyword>
<keyword evidence="1" id="KW-1133">Transmembrane helix</keyword>
<proteinExistence type="predicted"/>
<gene>
    <name evidence="2" type="ORF">MOOR_26990</name>
</gene>
<sequence>MLGFKVNRIADLVVEKKTSQPPRILRFLWCRRGSALPVVLLVTIVLSLLGAGLLNLALSEHQGAATDLKINQATYLAEAGINLALANLRRDPGWRKGLNNIQLTSWGRINQVTVREKPLSLSLQADAEVGGIRRSIVADVSRPLTTYALMAGNGQGSLWETPLMTIKGDILYLGNLYITLQTLDGNVAASGNLYNVIGTIKGNAVAGQNLINYGSIKGKAYYGNSYSGNPSGMGKEMVNLVFPRGVNEPDASYKNGIQLTKEKYTLAELQDIIDSGPGDIKILYRDGDLVIDKSDLSTYHGKGIIAASGTITLKTNLEADPGSSWALVSGGNFYVGDLWGLLGSFNIQGIIISGGYFSTQFISYLNITGSIVARGVNSYLSLLDITYDPSFNAALNNRLNLGGWQVLSWRTVAN</sequence>
<comment type="caution">
    <text evidence="2">The sequence shown here is derived from an EMBL/GenBank/DDBJ whole genome shotgun (WGS) entry which is preliminary data.</text>
</comment>
<dbReference type="AlphaFoldDB" id="A0A1J5NSA0"/>
<dbReference type="Proteomes" id="UP000182743">
    <property type="component" value="Unassembled WGS sequence"/>
</dbReference>
<name>A0A1J5NSA0_NEOTH</name>
<evidence type="ECO:0000313" key="2">
    <source>
        <dbReference type="EMBL" id="OIQ07696.1"/>
    </source>
</evidence>
<evidence type="ECO:0000313" key="3">
    <source>
        <dbReference type="Proteomes" id="UP000182743"/>
    </source>
</evidence>
<dbReference type="KEGG" id="mtho:MOTHE_c15380"/>
<feature type="transmembrane region" description="Helical" evidence="1">
    <location>
        <begin position="35"/>
        <end position="58"/>
    </location>
</feature>
<dbReference type="GeneID" id="45617588"/>
<evidence type="ECO:0000256" key="1">
    <source>
        <dbReference type="SAM" id="Phobius"/>
    </source>
</evidence>